<evidence type="ECO:0000259" key="3">
    <source>
        <dbReference type="Pfam" id="PF02550"/>
    </source>
</evidence>
<organism evidence="5 6">
    <name type="scientific">Patiria miniata</name>
    <name type="common">Bat star</name>
    <name type="synonym">Asterina miniata</name>
    <dbReference type="NCBI Taxonomy" id="46514"/>
    <lineage>
        <taxon>Eukaryota</taxon>
        <taxon>Metazoa</taxon>
        <taxon>Echinodermata</taxon>
        <taxon>Eleutherozoa</taxon>
        <taxon>Asterozoa</taxon>
        <taxon>Asteroidea</taxon>
        <taxon>Valvatacea</taxon>
        <taxon>Valvatida</taxon>
        <taxon>Asterinidae</taxon>
        <taxon>Patiria</taxon>
    </lineage>
</organism>
<dbReference type="GO" id="GO:0005739">
    <property type="term" value="C:mitochondrion"/>
    <property type="evidence" value="ECO:0007669"/>
    <property type="project" value="TreeGrafter"/>
</dbReference>
<dbReference type="GeneID" id="119731788"/>
<dbReference type="OrthoDB" id="10250396at2759"/>
<dbReference type="GO" id="GO:0006083">
    <property type="term" value="P:acetate metabolic process"/>
    <property type="evidence" value="ECO:0007669"/>
    <property type="project" value="InterPro"/>
</dbReference>
<dbReference type="AlphaFoldDB" id="A0A914AB60"/>
<dbReference type="Gene3D" id="3.40.1080.20">
    <property type="entry name" value="Acetyl-CoA hydrolase/transferase C-terminal domain"/>
    <property type="match status" value="1"/>
</dbReference>
<dbReference type="Proteomes" id="UP000887568">
    <property type="component" value="Unplaced"/>
</dbReference>
<name>A0A914AB60_PATMI</name>
<reference evidence="5" key="1">
    <citation type="submission" date="2022-11" db="UniProtKB">
        <authorList>
            <consortium name="EnsemblMetazoa"/>
        </authorList>
    </citation>
    <scope>IDENTIFICATION</scope>
</reference>
<comment type="similarity">
    <text evidence="1">Belongs to the acetyl-CoA hydrolase/transferase family.</text>
</comment>
<dbReference type="GO" id="GO:0008775">
    <property type="term" value="F:acetate CoA-transferase activity"/>
    <property type="evidence" value="ECO:0007669"/>
    <property type="project" value="InterPro"/>
</dbReference>
<dbReference type="InterPro" id="IPR038460">
    <property type="entry name" value="AcetylCoA_hyd_C_sf"/>
</dbReference>
<evidence type="ECO:0000313" key="5">
    <source>
        <dbReference type="EnsemblMetazoa" id="XP_038060988.1"/>
    </source>
</evidence>
<accession>A0A914AB60</accession>
<dbReference type="InterPro" id="IPR003702">
    <property type="entry name" value="ActCoA_hydro_N"/>
</dbReference>
<dbReference type="Gene3D" id="3.40.1080.10">
    <property type="entry name" value="Glutaconate Coenzyme A-transferase"/>
    <property type="match status" value="1"/>
</dbReference>
<dbReference type="EnsemblMetazoa" id="XM_038205060.1">
    <property type="protein sequence ID" value="XP_038060988.1"/>
    <property type="gene ID" value="LOC119731788"/>
</dbReference>
<evidence type="ECO:0000256" key="1">
    <source>
        <dbReference type="ARBA" id="ARBA00009632"/>
    </source>
</evidence>
<dbReference type="OMA" id="HSEMFAG"/>
<feature type="domain" description="Acetyl-CoA hydrolase/transferase N-terminal" evidence="3">
    <location>
        <begin position="59"/>
        <end position="223"/>
    </location>
</feature>
<dbReference type="PANTHER" id="PTHR21432">
    <property type="entry name" value="ACETYL-COA HYDROLASE-RELATED"/>
    <property type="match status" value="1"/>
</dbReference>
<evidence type="ECO:0000313" key="6">
    <source>
        <dbReference type="Proteomes" id="UP000887568"/>
    </source>
</evidence>
<keyword evidence="6" id="KW-1185">Reference proteome</keyword>
<dbReference type="Gene3D" id="3.30.750.70">
    <property type="entry name" value="4-hydroxybutyrate coenzyme like domains"/>
    <property type="match status" value="1"/>
</dbReference>
<dbReference type="InterPro" id="IPR046433">
    <property type="entry name" value="ActCoA_hydro"/>
</dbReference>
<dbReference type="SUPFAM" id="SSF100950">
    <property type="entry name" value="NagB/RpiA/CoA transferase-like"/>
    <property type="match status" value="2"/>
</dbReference>
<feature type="domain" description="Acetyl-CoA hydrolase/transferase C-terminal" evidence="4">
    <location>
        <begin position="316"/>
        <end position="469"/>
    </location>
</feature>
<dbReference type="PANTHER" id="PTHR21432:SF20">
    <property type="entry name" value="ACETYL-COA HYDROLASE"/>
    <property type="match status" value="1"/>
</dbReference>
<proteinExistence type="inferred from homology"/>
<dbReference type="Pfam" id="PF13336">
    <property type="entry name" value="AcetylCoA_hyd_C"/>
    <property type="match status" value="1"/>
</dbReference>
<dbReference type="Pfam" id="PF02550">
    <property type="entry name" value="AcetylCoA_hydro"/>
    <property type="match status" value="1"/>
</dbReference>
<evidence type="ECO:0008006" key="7">
    <source>
        <dbReference type="Google" id="ProtNLM"/>
    </source>
</evidence>
<protein>
    <recommendedName>
        <fullName evidence="7">Acetyl-CoA hydrolase</fullName>
    </recommendedName>
</protein>
<keyword evidence="2" id="KW-0808">Transferase</keyword>
<dbReference type="InterPro" id="IPR026888">
    <property type="entry name" value="AcetylCoA_hyd_C"/>
</dbReference>
<dbReference type="InterPro" id="IPR037171">
    <property type="entry name" value="NagB/RpiA_transferase-like"/>
</dbReference>
<dbReference type="FunFam" id="3.40.1080.20:FF:000002">
    <property type="entry name" value="Acetyl-CoA hydrolase/transferase"/>
    <property type="match status" value="1"/>
</dbReference>
<dbReference type="RefSeq" id="XP_038060988.1">
    <property type="nucleotide sequence ID" value="XM_038205060.1"/>
</dbReference>
<sequence length="480" mass="52240">MLTGICCKLGKALQPKQICFQSVMRFTGITDHRPFDIPREPFNPVSGREPTWTTADEAVQIVKSGDRVFVQGGGATPQELLHSLCKHGRTAGLKDVELVHIHTEGPGEQMEPQYEGIFRDNSMFTGGNARTAIAEGRGDYTPIFLSEIPLLFRRGVLGLDVALVHVTPPDKHGFCSMGISVDVTRAATQSARYIIGQLNKKMPRTLGEGLIHISHFDSVVEIDRPLANKKPLKISDEQRAIGKYIAENLVDNGATLQTGIGAIPDATMSCLTQHKDLGLHTEMFSSGILPLVKKGVITNTKKRIHQGKIVGSFAVGSQEMYDFMDDNQTLLMMDIAHVNNTSVISQNPKVTAINSCIEVDLTGQVVSDTIGTRVYSGVGGQVDFIRGAALGFDGLGKPIIAIPSVTKRGESKIVPFIKEGAGVVTSRAHAHYIVSEHGIAYLFGKNLRQRAHALIQIAHPDHREALEKATFERLKCMPSP</sequence>
<evidence type="ECO:0000256" key="2">
    <source>
        <dbReference type="ARBA" id="ARBA00022679"/>
    </source>
</evidence>
<evidence type="ECO:0000259" key="4">
    <source>
        <dbReference type="Pfam" id="PF13336"/>
    </source>
</evidence>